<dbReference type="HOGENOM" id="CLU_120054_0_0_1"/>
<evidence type="ECO:0000256" key="7">
    <source>
        <dbReference type="ARBA" id="ARBA00023136"/>
    </source>
</evidence>
<feature type="transmembrane region" description="Helical" evidence="8">
    <location>
        <begin position="144"/>
        <end position="165"/>
    </location>
</feature>
<dbReference type="Proteomes" id="UP000008672">
    <property type="component" value="Unassembled WGS sequence"/>
</dbReference>
<dbReference type="OMA" id="RCGLACW"/>
<dbReference type="KEGG" id="lcm:102361982"/>
<evidence type="ECO:0000313" key="10">
    <source>
        <dbReference type="Proteomes" id="UP000008672"/>
    </source>
</evidence>
<keyword evidence="7 8" id="KW-0472">Membrane</keyword>
<dbReference type="GeneTree" id="ENSGT00530000063484"/>
<evidence type="ECO:0000256" key="2">
    <source>
        <dbReference type="ARBA" id="ARBA00004282"/>
    </source>
</evidence>
<dbReference type="AlphaFoldDB" id="H3B177"/>
<evidence type="ECO:0000313" key="9">
    <source>
        <dbReference type="Ensembl" id="ENSLACP00000015648.1"/>
    </source>
</evidence>
<dbReference type="GO" id="GO:0005911">
    <property type="term" value="C:cell-cell junction"/>
    <property type="evidence" value="ECO:0007669"/>
    <property type="project" value="TreeGrafter"/>
</dbReference>
<organism evidence="9 10">
    <name type="scientific">Latimeria chalumnae</name>
    <name type="common">Coelacanth</name>
    <dbReference type="NCBI Taxonomy" id="7897"/>
    <lineage>
        <taxon>Eukaryota</taxon>
        <taxon>Metazoa</taxon>
        <taxon>Chordata</taxon>
        <taxon>Craniata</taxon>
        <taxon>Vertebrata</taxon>
        <taxon>Euteleostomi</taxon>
        <taxon>Coelacanthiformes</taxon>
        <taxon>Coelacanthidae</taxon>
        <taxon>Latimeria</taxon>
    </lineage>
</organism>
<dbReference type="Pfam" id="PF00822">
    <property type="entry name" value="PMP22_Claudin"/>
    <property type="match status" value="1"/>
</dbReference>
<dbReference type="OrthoDB" id="8868135at2759"/>
<reference evidence="9" key="3">
    <citation type="submission" date="2025-09" db="UniProtKB">
        <authorList>
            <consortium name="Ensembl"/>
        </authorList>
    </citation>
    <scope>IDENTIFICATION</scope>
</reference>
<keyword evidence="5" id="KW-0965">Cell junction</keyword>
<dbReference type="InParanoid" id="H3B177"/>
<feature type="transmembrane region" description="Helical" evidence="8">
    <location>
        <begin position="12"/>
        <end position="37"/>
    </location>
</feature>
<dbReference type="PANTHER" id="PTHR14399:SF4">
    <property type="entry name" value="P53 APOPTOSIS EFFECTOR RELATED TO PMP-22"/>
    <property type="match status" value="1"/>
</dbReference>
<protein>
    <submittedName>
        <fullName evidence="9">P53 apoptosis effector related to pmp22</fullName>
    </submittedName>
</protein>
<dbReference type="Gene3D" id="1.20.140.150">
    <property type="match status" value="1"/>
</dbReference>
<dbReference type="EMBL" id="AFYH01111992">
    <property type="status" value="NOT_ANNOTATED_CDS"/>
    <property type="molecule type" value="Genomic_DNA"/>
</dbReference>
<dbReference type="Bgee" id="ENSLACG00000013775">
    <property type="expression patterns" value="Expressed in pelvic fin and 5 other cell types or tissues"/>
</dbReference>
<keyword evidence="10" id="KW-1185">Reference proteome</keyword>
<evidence type="ECO:0000256" key="1">
    <source>
        <dbReference type="ARBA" id="ARBA00004141"/>
    </source>
</evidence>
<keyword evidence="6 8" id="KW-1133">Transmembrane helix</keyword>
<dbReference type="FunCoup" id="H3B177">
    <property type="interactions" value="374"/>
</dbReference>
<evidence type="ECO:0000256" key="6">
    <source>
        <dbReference type="ARBA" id="ARBA00022989"/>
    </source>
</evidence>
<evidence type="ECO:0000256" key="3">
    <source>
        <dbReference type="ARBA" id="ARBA00008691"/>
    </source>
</evidence>
<dbReference type="InterPro" id="IPR004031">
    <property type="entry name" value="PMP22/EMP/MP20/Claudin"/>
</dbReference>
<dbReference type="Ensembl" id="ENSLACT00000015756.1">
    <property type="protein sequence ID" value="ENSLACP00000015648.1"/>
    <property type="gene ID" value="ENSLACG00000013775.1"/>
</dbReference>
<feature type="transmembrane region" description="Helical" evidence="8">
    <location>
        <begin position="100"/>
        <end position="124"/>
    </location>
</feature>
<feature type="transmembrane region" description="Helical" evidence="8">
    <location>
        <begin position="70"/>
        <end position="88"/>
    </location>
</feature>
<evidence type="ECO:0000256" key="5">
    <source>
        <dbReference type="ARBA" id="ARBA00022949"/>
    </source>
</evidence>
<comment type="subcellular location">
    <subcellularLocation>
        <location evidence="2">Cell junction</location>
    </subcellularLocation>
    <subcellularLocation>
        <location evidence="1">Membrane</location>
        <topology evidence="1">Multi-pass membrane protein</topology>
    </subcellularLocation>
</comment>
<dbReference type="PANTHER" id="PTHR14399">
    <property type="entry name" value="P53-INDUCED PROTEIN RELATED"/>
    <property type="match status" value="1"/>
</dbReference>
<sequence length="182" mass="20637">MFKCGFAYPRCRWILPLLLILTLIFDIIALTGSGWVMSSGKHFASLWKHCDEFNGSQQCESLMNYGWGQAATAMILIGFILLIICVLLSFKMCCTPSMSFLKLIGFILFVAVLFHFIGLIIYPVKFTDKLINEGHYEYSWSYGFAWGCTILMFGCGIFFCCLSNYEDELTGNAKPSYLYTSS</sequence>
<evidence type="ECO:0000256" key="4">
    <source>
        <dbReference type="ARBA" id="ARBA00022692"/>
    </source>
</evidence>
<keyword evidence="4 8" id="KW-0812">Transmembrane</keyword>
<dbReference type="RefSeq" id="XP_006000524.1">
    <property type="nucleotide sequence ID" value="XM_006000462.3"/>
</dbReference>
<dbReference type="GO" id="GO:0016020">
    <property type="term" value="C:membrane"/>
    <property type="evidence" value="ECO:0007669"/>
    <property type="project" value="UniProtKB-SubCell"/>
</dbReference>
<name>H3B177_LATCH</name>
<dbReference type="GeneID" id="102361982"/>
<gene>
    <name evidence="9" type="primary">LOC102361982</name>
</gene>
<dbReference type="GO" id="GO:0098609">
    <property type="term" value="P:cell-cell adhesion"/>
    <property type="evidence" value="ECO:0007669"/>
    <property type="project" value="TreeGrafter"/>
</dbReference>
<reference evidence="9" key="2">
    <citation type="submission" date="2025-08" db="UniProtKB">
        <authorList>
            <consortium name="Ensembl"/>
        </authorList>
    </citation>
    <scope>IDENTIFICATION</scope>
</reference>
<proteinExistence type="inferred from homology"/>
<dbReference type="InterPro" id="IPR015664">
    <property type="entry name" value="P53_induced"/>
</dbReference>
<reference evidence="10" key="1">
    <citation type="submission" date="2011-08" db="EMBL/GenBank/DDBJ databases">
        <title>The draft genome of Latimeria chalumnae.</title>
        <authorList>
            <person name="Di Palma F."/>
            <person name="Alfoldi J."/>
            <person name="Johnson J."/>
            <person name="Berlin A."/>
            <person name="Gnerre S."/>
            <person name="Jaffe D."/>
            <person name="MacCallum I."/>
            <person name="Young S."/>
            <person name="Walker B.J."/>
            <person name="Lander E."/>
            <person name="Lindblad-Toh K."/>
        </authorList>
    </citation>
    <scope>NUCLEOTIDE SEQUENCE [LARGE SCALE GENOMIC DNA]</scope>
    <source>
        <strain evidence="10">Wild caught</strain>
    </source>
</reference>
<comment type="similarity">
    <text evidence="3">Belongs to the TMEM47 family.</text>
</comment>
<evidence type="ECO:0000256" key="8">
    <source>
        <dbReference type="SAM" id="Phobius"/>
    </source>
</evidence>
<dbReference type="EMBL" id="AFYH01111991">
    <property type="status" value="NOT_ANNOTATED_CDS"/>
    <property type="molecule type" value="Genomic_DNA"/>
</dbReference>
<dbReference type="STRING" id="7897.ENSLACP00000015648"/>
<dbReference type="eggNOG" id="KOG4671">
    <property type="taxonomic scope" value="Eukaryota"/>
</dbReference>
<accession>H3B177</accession>